<evidence type="ECO:0000259" key="5">
    <source>
        <dbReference type="PROSITE" id="PS51891"/>
    </source>
</evidence>
<dbReference type="PANTHER" id="PTHR33337:SF40">
    <property type="entry name" value="CENP-V_GFA DOMAIN-CONTAINING PROTEIN-RELATED"/>
    <property type="match status" value="1"/>
</dbReference>
<evidence type="ECO:0000256" key="1">
    <source>
        <dbReference type="ARBA" id="ARBA00005495"/>
    </source>
</evidence>
<keyword evidence="7" id="KW-1185">Reference proteome</keyword>
<comment type="similarity">
    <text evidence="1">Belongs to the Gfa family.</text>
</comment>
<name>A0A067U2B6_GALM3</name>
<evidence type="ECO:0000256" key="2">
    <source>
        <dbReference type="ARBA" id="ARBA00022723"/>
    </source>
</evidence>
<dbReference type="Pfam" id="PF04828">
    <property type="entry name" value="GFA"/>
    <property type="match status" value="1"/>
</dbReference>
<feature type="domain" description="CENP-V/GFA" evidence="5">
    <location>
        <begin position="9"/>
        <end position="131"/>
    </location>
</feature>
<dbReference type="EMBL" id="KL142367">
    <property type="protein sequence ID" value="KDR85528.1"/>
    <property type="molecule type" value="Genomic_DNA"/>
</dbReference>
<dbReference type="PANTHER" id="PTHR33337">
    <property type="entry name" value="GFA DOMAIN-CONTAINING PROTEIN"/>
    <property type="match status" value="1"/>
</dbReference>
<evidence type="ECO:0000256" key="4">
    <source>
        <dbReference type="ARBA" id="ARBA00023239"/>
    </source>
</evidence>
<dbReference type="GO" id="GO:0016846">
    <property type="term" value="F:carbon-sulfur lyase activity"/>
    <property type="evidence" value="ECO:0007669"/>
    <property type="project" value="InterPro"/>
</dbReference>
<keyword evidence="2" id="KW-0479">Metal-binding</keyword>
<organism evidence="6 7">
    <name type="scientific">Galerina marginata (strain CBS 339.88)</name>
    <dbReference type="NCBI Taxonomy" id="685588"/>
    <lineage>
        <taxon>Eukaryota</taxon>
        <taxon>Fungi</taxon>
        <taxon>Dikarya</taxon>
        <taxon>Basidiomycota</taxon>
        <taxon>Agaricomycotina</taxon>
        <taxon>Agaricomycetes</taxon>
        <taxon>Agaricomycetidae</taxon>
        <taxon>Agaricales</taxon>
        <taxon>Agaricineae</taxon>
        <taxon>Strophariaceae</taxon>
        <taxon>Galerina</taxon>
    </lineage>
</organism>
<dbReference type="InterPro" id="IPR011057">
    <property type="entry name" value="Mss4-like_sf"/>
</dbReference>
<dbReference type="PROSITE" id="PS51891">
    <property type="entry name" value="CENP_V_GFA"/>
    <property type="match status" value="1"/>
</dbReference>
<dbReference type="Proteomes" id="UP000027222">
    <property type="component" value="Unassembled WGS sequence"/>
</dbReference>
<dbReference type="GO" id="GO:0046872">
    <property type="term" value="F:metal ion binding"/>
    <property type="evidence" value="ECO:0007669"/>
    <property type="project" value="UniProtKB-KW"/>
</dbReference>
<keyword evidence="4" id="KW-0456">Lyase</keyword>
<protein>
    <recommendedName>
        <fullName evidence="5">CENP-V/GFA domain-containing protein</fullName>
    </recommendedName>
</protein>
<dbReference type="AlphaFoldDB" id="A0A067U2B6"/>
<proteinExistence type="inferred from homology"/>
<evidence type="ECO:0000313" key="6">
    <source>
        <dbReference type="EMBL" id="KDR85528.1"/>
    </source>
</evidence>
<dbReference type="HOGENOM" id="CLU_055491_8_1_1"/>
<reference evidence="7" key="1">
    <citation type="journal article" date="2014" name="Proc. Natl. Acad. Sci. U.S.A.">
        <title>Extensive sampling of basidiomycete genomes demonstrates inadequacy of the white-rot/brown-rot paradigm for wood decay fungi.</title>
        <authorList>
            <person name="Riley R."/>
            <person name="Salamov A.A."/>
            <person name="Brown D.W."/>
            <person name="Nagy L.G."/>
            <person name="Floudas D."/>
            <person name="Held B.W."/>
            <person name="Levasseur A."/>
            <person name="Lombard V."/>
            <person name="Morin E."/>
            <person name="Otillar R."/>
            <person name="Lindquist E.A."/>
            <person name="Sun H."/>
            <person name="LaButti K.M."/>
            <person name="Schmutz J."/>
            <person name="Jabbour D."/>
            <person name="Luo H."/>
            <person name="Baker S.E."/>
            <person name="Pisabarro A.G."/>
            <person name="Walton J.D."/>
            <person name="Blanchette R.A."/>
            <person name="Henrissat B."/>
            <person name="Martin F."/>
            <person name="Cullen D."/>
            <person name="Hibbett D.S."/>
            <person name="Grigoriev I.V."/>
        </authorList>
    </citation>
    <scope>NUCLEOTIDE SEQUENCE [LARGE SCALE GENOMIC DNA]</scope>
    <source>
        <strain evidence="7">CBS 339.88</strain>
    </source>
</reference>
<evidence type="ECO:0000313" key="7">
    <source>
        <dbReference type="Proteomes" id="UP000027222"/>
    </source>
</evidence>
<dbReference type="STRING" id="685588.A0A067U2B6"/>
<keyword evidence="3" id="KW-0862">Zinc</keyword>
<dbReference type="OrthoDB" id="9970124at2759"/>
<evidence type="ECO:0000256" key="3">
    <source>
        <dbReference type="ARBA" id="ARBA00022833"/>
    </source>
</evidence>
<dbReference type="Gene3D" id="3.90.1590.10">
    <property type="entry name" value="glutathione-dependent formaldehyde- activating enzyme (gfa)"/>
    <property type="match status" value="1"/>
</dbReference>
<accession>A0A067U2B6</accession>
<gene>
    <name evidence="6" type="ORF">GALMADRAFT_367282</name>
</gene>
<sequence length="155" mass="17471">MSETTDIVHRGGCFCGSASYRVAGKPILSAYCHCSLCQRLNAAPFIITTHFPASRFAWTHAEPHTDALDFYAVASKPWKTRWRCKKCGCTIASYNSKLDKWSVWGAQFERDESGKIIGWDTIKPTAHVFYETRLVDIQDELGKWAGYEGQSVRLG</sequence>
<dbReference type="SUPFAM" id="SSF51316">
    <property type="entry name" value="Mss4-like"/>
    <property type="match status" value="1"/>
</dbReference>
<dbReference type="InterPro" id="IPR006913">
    <property type="entry name" value="CENP-V/GFA"/>
</dbReference>